<reference evidence="8" key="1">
    <citation type="submission" date="2018-05" db="EMBL/GenBank/DDBJ databases">
        <authorList>
            <person name="Lanie J.A."/>
            <person name="Ng W.-L."/>
            <person name="Kazmierczak K.M."/>
            <person name="Andrzejewski T.M."/>
            <person name="Davidsen T.M."/>
            <person name="Wayne K.J."/>
            <person name="Tettelin H."/>
            <person name="Glass J.I."/>
            <person name="Rusch D."/>
            <person name="Podicherti R."/>
            <person name="Tsui H.-C.T."/>
            <person name="Winkler M.E."/>
        </authorList>
    </citation>
    <scope>NUCLEOTIDE SEQUENCE</scope>
</reference>
<dbReference type="GO" id="GO:0006412">
    <property type="term" value="P:translation"/>
    <property type="evidence" value="ECO:0007669"/>
    <property type="project" value="UniProtKB-KW"/>
</dbReference>
<dbReference type="InterPro" id="IPR018027">
    <property type="entry name" value="Asn/Gln_amidotransferase"/>
</dbReference>
<dbReference type="InterPro" id="IPR006075">
    <property type="entry name" value="Asn/Gln-tRNA_Trfase_suB/E_cat"/>
</dbReference>
<dbReference type="SMART" id="SM00845">
    <property type="entry name" value="GatB_Yqey"/>
    <property type="match status" value="1"/>
</dbReference>
<accession>A0A381QXU2</accession>
<keyword evidence="2" id="KW-0436">Ligase</keyword>
<dbReference type="PROSITE" id="PS01234">
    <property type="entry name" value="GATB"/>
    <property type="match status" value="1"/>
</dbReference>
<gene>
    <name evidence="8" type="ORF">METZ01_LOCUS35371</name>
</gene>
<sequence>MFSSCEYSYDKSENSLTCPTSLGLPGALPTINERAIDFAIKFGLAVNGNINSSFSFARKHYFYPDLPKGYQISQYEKPIVTGGSIPIWWDNKKYNIDLTRAHLEEDAGKLTHNPSKNKSEVDFNRSGVPLIEIVTEPVMFHPEQARTFIQRIKQIVNYILISNAEMEQGKLRCDANISIKKKNSTKFGTKTEIKNINSFRNVQKAIESEIKRQHKLLMTGKPVKQATLTWNNEKNIAEVMRIKENADDYRYFPDPDLPPVKVDQKRIQSIKKSLPLLPFDLEDMWIKNHNFTSTEATTLSNTAEIASYFEKMTSVNTNPKDANKWITGELFRLFNEENKLFDSKKISPKDLSEIISLVNTEKITASSGKNILRKLFHSKSSLKTILKDGKYADDSRKVNIKEIVQSVLKENREEVSRFRNGEEKLLGYFIGKIMKVSGGKINHKKIIEVLNKELKKK</sequence>
<evidence type="ECO:0000256" key="1">
    <source>
        <dbReference type="ARBA" id="ARBA00005306"/>
    </source>
</evidence>
<dbReference type="EMBL" id="UINC01001510">
    <property type="protein sequence ID" value="SUZ82517.1"/>
    <property type="molecule type" value="Genomic_DNA"/>
</dbReference>
<dbReference type="GO" id="GO:0016884">
    <property type="term" value="F:carbon-nitrogen ligase activity, with glutamine as amido-N-donor"/>
    <property type="evidence" value="ECO:0007669"/>
    <property type="project" value="InterPro"/>
</dbReference>
<dbReference type="AlphaFoldDB" id="A0A381QXU2"/>
<feature type="domain" description="Asn/Gln amidotransferase" evidence="7">
    <location>
        <begin position="307"/>
        <end position="454"/>
    </location>
</feature>
<dbReference type="NCBIfam" id="NF004012">
    <property type="entry name" value="PRK05477.1-2"/>
    <property type="match status" value="1"/>
</dbReference>
<name>A0A381QXU2_9ZZZZ</name>
<comment type="catalytic activity">
    <reaction evidence="6">
        <text>L-glutamyl-tRNA(Gln) + L-glutamine + ATP + H2O = L-glutaminyl-tRNA(Gln) + L-glutamate + ADP + phosphate + H(+)</text>
        <dbReference type="Rhea" id="RHEA:17521"/>
        <dbReference type="Rhea" id="RHEA-COMP:9681"/>
        <dbReference type="Rhea" id="RHEA-COMP:9684"/>
        <dbReference type="ChEBI" id="CHEBI:15377"/>
        <dbReference type="ChEBI" id="CHEBI:15378"/>
        <dbReference type="ChEBI" id="CHEBI:29985"/>
        <dbReference type="ChEBI" id="CHEBI:30616"/>
        <dbReference type="ChEBI" id="CHEBI:43474"/>
        <dbReference type="ChEBI" id="CHEBI:58359"/>
        <dbReference type="ChEBI" id="CHEBI:78520"/>
        <dbReference type="ChEBI" id="CHEBI:78521"/>
        <dbReference type="ChEBI" id="CHEBI:456216"/>
    </reaction>
</comment>
<proteinExistence type="inferred from homology"/>
<dbReference type="SUPFAM" id="SSF55931">
    <property type="entry name" value="Glutamine synthetase/guanido kinase"/>
    <property type="match status" value="1"/>
</dbReference>
<dbReference type="Pfam" id="PF02637">
    <property type="entry name" value="GatB_Yqey"/>
    <property type="match status" value="1"/>
</dbReference>
<evidence type="ECO:0000313" key="8">
    <source>
        <dbReference type="EMBL" id="SUZ82517.1"/>
    </source>
</evidence>
<dbReference type="InterPro" id="IPR017959">
    <property type="entry name" value="Asn/Gln-tRNA_amidoTrfase_suB/E"/>
</dbReference>
<evidence type="ECO:0000259" key="7">
    <source>
        <dbReference type="SMART" id="SM00845"/>
    </source>
</evidence>
<keyword evidence="3" id="KW-0547">Nucleotide-binding</keyword>
<keyword evidence="5" id="KW-0648">Protein biosynthesis</keyword>
<keyword evidence="4" id="KW-0067">ATP-binding</keyword>
<dbReference type="SUPFAM" id="SSF89095">
    <property type="entry name" value="GatB/YqeY motif"/>
    <property type="match status" value="1"/>
</dbReference>
<dbReference type="InterPro" id="IPR004413">
    <property type="entry name" value="GatB"/>
</dbReference>
<dbReference type="NCBIfam" id="TIGR00133">
    <property type="entry name" value="gatB"/>
    <property type="match status" value="1"/>
</dbReference>
<dbReference type="InterPro" id="IPR003789">
    <property type="entry name" value="Asn/Gln_tRNA_amidoTrase-B-like"/>
</dbReference>
<dbReference type="InterPro" id="IPR023168">
    <property type="entry name" value="GatB_Yqey_C_2"/>
</dbReference>
<dbReference type="PANTHER" id="PTHR11659">
    <property type="entry name" value="GLUTAMYL-TRNA GLN AMIDOTRANSFERASE SUBUNIT B MITOCHONDRIAL AND PROKARYOTIC PET112-RELATED"/>
    <property type="match status" value="1"/>
</dbReference>
<dbReference type="InterPro" id="IPR017958">
    <property type="entry name" value="Gln-tRNA_amidoTrfase_suB_CS"/>
</dbReference>
<evidence type="ECO:0000256" key="6">
    <source>
        <dbReference type="ARBA" id="ARBA00047913"/>
    </source>
</evidence>
<dbReference type="NCBIfam" id="NF004014">
    <property type="entry name" value="PRK05477.1-4"/>
    <property type="match status" value="1"/>
</dbReference>
<dbReference type="InterPro" id="IPR014746">
    <property type="entry name" value="Gln_synth/guanido_kin_cat_dom"/>
</dbReference>
<protein>
    <recommendedName>
        <fullName evidence="7">Asn/Gln amidotransferase domain-containing protein</fullName>
    </recommendedName>
</protein>
<evidence type="ECO:0000256" key="3">
    <source>
        <dbReference type="ARBA" id="ARBA00022741"/>
    </source>
</evidence>
<comment type="similarity">
    <text evidence="1">Belongs to the GatB/GatE family. GatB subfamily.</text>
</comment>
<organism evidence="8">
    <name type="scientific">marine metagenome</name>
    <dbReference type="NCBI Taxonomy" id="408172"/>
    <lineage>
        <taxon>unclassified sequences</taxon>
        <taxon>metagenomes</taxon>
        <taxon>ecological metagenomes</taxon>
    </lineage>
</organism>
<dbReference type="Gene3D" id="1.10.10.410">
    <property type="match status" value="1"/>
</dbReference>
<dbReference type="GO" id="GO:0005524">
    <property type="term" value="F:ATP binding"/>
    <property type="evidence" value="ECO:0007669"/>
    <property type="project" value="UniProtKB-KW"/>
</dbReference>
<evidence type="ECO:0000256" key="2">
    <source>
        <dbReference type="ARBA" id="ARBA00022598"/>
    </source>
</evidence>
<evidence type="ECO:0000256" key="5">
    <source>
        <dbReference type="ARBA" id="ARBA00022917"/>
    </source>
</evidence>
<dbReference type="Pfam" id="PF02934">
    <property type="entry name" value="GatB_N"/>
    <property type="match status" value="1"/>
</dbReference>
<evidence type="ECO:0000256" key="4">
    <source>
        <dbReference type="ARBA" id="ARBA00022840"/>
    </source>
</evidence>
<dbReference type="HAMAP" id="MF_00121">
    <property type="entry name" value="GatB"/>
    <property type="match status" value="1"/>
</dbReference>